<evidence type="ECO:0000256" key="1">
    <source>
        <dbReference type="ARBA" id="ARBA00023172"/>
    </source>
</evidence>
<protein>
    <submittedName>
        <fullName evidence="3">Tyrosine-type recombinase/integrase</fullName>
    </submittedName>
</protein>
<dbReference type="Pfam" id="PF00589">
    <property type="entry name" value="Phage_integrase"/>
    <property type="match status" value="1"/>
</dbReference>
<evidence type="ECO:0000259" key="2">
    <source>
        <dbReference type="PROSITE" id="PS51898"/>
    </source>
</evidence>
<comment type="caution">
    <text evidence="3">The sequence shown here is derived from an EMBL/GenBank/DDBJ whole genome shotgun (WGS) entry which is preliminary data.</text>
</comment>
<dbReference type="InterPro" id="IPR013762">
    <property type="entry name" value="Integrase-like_cat_sf"/>
</dbReference>
<dbReference type="InterPro" id="IPR011010">
    <property type="entry name" value="DNA_brk_join_enz"/>
</dbReference>
<dbReference type="InterPro" id="IPR002104">
    <property type="entry name" value="Integrase_catalytic"/>
</dbReference>
<feature type="domain" description="Tyr recombinase" evidence="2">
    <location>
        <begin position="1"/>
        <end position="111"/>
    </location>
</feature>
<organism evidence="3 4">
    <name type="scientific">Rhizobium aouanii</name>
    <dbReference type="NCBI Taxonomy" id="3118145"/>
    <lineage>
        <taxon>Bacteria</taxon>
        <taxon>Pseudomonadati</taxon>
        <taxon>Pseudomonadota</taxon>
        <taxon>Alphaproteobacteria</taxon>
        <taxon>Hyphomicrobiales</taxon>
        <taxon>Rhizobiaceae</taxon>
        <taxon>Rhizobium/Agrobacterium group</taxon>
        <taxon>Rhizobium</taxon>
    </lineage>
</organism>
<dbReference type="Gene3D" id="1.10.443.10">
    <property type="entry name" value="Intergrase catalytic core"/>
    <property type="match status" value="1"/>
</dbReference>
<name>A0ABU8CLE4_9HYPH</name>
<evidence type="ECO:0000313" key="4">
    <source>
        <dbReference type="Proteomes" id="UP001531129"/>
    </source>
</evidence>
<keyword evidence="4" id="KW-1185">Reference proteome</keyword>
<evidence type="ECO:0000313" key="3">
    <source>
        <dbReference type="EMBL" id="MEI1249008.1"/>
    </source>
</evidence>
<dbReference type="SUPFAM" id="SSF56349">
    <property type="entry name" value="DNA breaking-rejoining enzymes"/>
    <property type="match status" value="1"/>
</dbReference>
<reference evidence="3 4" key="1">
    <citation type="submission" date="2024-01" db="EMBL/GenBank/DDBJ databases">
        <title>Draft genome sequences of three bacterial strains isolated from Acacia saligna represent a potential new species within the genus Rhizobium.</title>
        <authorList>
            <person name="Tambong J.T."/>
            <person name="Mnasri B."/>
        </authorList>
    </citation>
    <scope>NUCLEOTIDE SEQUENCE [LARGE SCALE GENOMIC DNA]</scope>
    <source>
        <strain evidence="3 4">1AS12I</strain>
    </source>
</reference>
<dbReference type="Proteomes" id="UP001531129">
    <property type="component" value="Unassembled WGS sequence"/>
</dbReference>
<gene>
    <name evidence="3" type="ORF">V8Q02_13535</name>
</gene>
<dbReference type="PROSITE" id="PS51898">
    <property type="entry name" value="TYR_RECOMBINASE"/>
    <property type="match status" value="1"/>
</dbReference>
<accession>A0ABU8CLE4</accession>
<sequence length="118" mass="12668">MPADVGEAIADYLRKSRPGNASRLVFLHDKAPIRGFKGPSGLEPVIRRSLKRAGIDSPTKGTHHFRHGLASAMLRGGASLGEIGEVLGHRHVQTTAVYAKVDLDALRTLALPWPGEAQ</sequence>
<dbReference type="EMBL" id="JBAMYC010000006">
    <property type="protein sequence ID" value="MEI1249008.1"/>
    <property type="molecule type" value="Genomic_DNA"/>
</dbReference>
<keyword evidence="1" id="KW-0233">DNA recombination</keyword>
<proteinExistence type="predicted"/>
<dbReference type="RefSeq" id="WP_264396503.1">
    <property type="nucleotide sequence ID" value="NZ_JBAMYB010000006.1"/>
</dbReference>